<evidence type="ECO:0000256" key="1">
    <source>
        <dbReference type="ARBA" id="ARBA00007572"/>
    </source>
</evidence>
<evidence type="ECO:0000313" key="8">
    <source>
        <dbReference type="EMBL" id="GJN87117.1"/>
    </source>
</evidence>
<dbReference type="InterPro" id="IPR036599">
    <property type="entry name" value="DNA_ligase_N_sf"/>
</dbReference>
<dbReference type="PANTHER" id="PTHR45674">
    <property type="entry name" value="DNA LIGASE 1/3 FAMILY MEMBER"/>
    <property type="match status" value="1"/>
</dbReference>
<dbReference type="Gene3D" id="2.40.50.140">
    <property type="entry name" value="Nucleic acid-binding proteins"/>
    <property type="match status" value="1"/>
</dbReference>
<dbReference type="InterPro" id="IPR012310">
    <property type="entry name" value="DNA_ligase_ATP-dep_cent"/>
</dbReference>
<dbReference type="Pfam" id="PF01068">
    <property type="entry name" value="DNA_ligase_A_M"/>
    <property type="match status" value="1"/>
</dbReference>
<feature type="domain" description="ATP-dependent DNA ligase family profile" evidence="7">
    <location>
        <begin position="676"/>
        <end position="909"/>
    </location>
</feature>
<dbReference type="InterPro" id="IPR050191">
    <property type="entry name" value="ATP-dep_DNA_ligase"/>
</dbReference>
<dbReference type="CDD" id="cd07969">
    <property type="entry name" value="OBF_DNA_ligase_I"/>
    <property type="match status" value="1"/>
</dbReference>
<comment type="similarity">
    <text evidence="1">Belongs to the ATP-dependent DNA ligase family.</text>
</comment>
<feature type="compositionally biased region" description="Basic and acidic residues" evidence="6">
    <location>
        <begin position="426"/>
        <end position="444"/>
    </location>
</feature>
<dbReference type="Gene3D" id="1.10.3260.10">
    <property type="entry name" value="DNA ligase, ATP-dependent, N-terminal domain"/>
    <property type="match status" value="1"/>
</dbReference>
<dbReference type="PROSITE" id="PS00697">
    <property type="entry name" value="DNA_LIGASE_A1"/>
    <property type="match status" value="1"/>
</dbReference>
<dbReference type="GO" id="GO:0006310">
    <property type="term" value="P:DNA recombination"/>
    <property type="evidence" value="ECO:0007669"/>
    <property type="project" value="InterPro"/>
</dbReference>
<dbReference type="PANTHER" id="PTHR45674:SF9">
    <property type="entry name" value="DNA LIGASE 3"/>
    <property type="match status" value="1"/>
</dbReference>
<dbReference type="InterPro" id="IPR012308">
    <property type="entry name" value="DNA_ligase_ATP-dep_N"/>
</dbReference>
<evidence type="ECO:0000256" key="3">
    <source>
        <dbReference type="ARBA" id="ARBA00022705"/>
    </source>
</evidence>
<sequence>MVKDKDPPARPATLDSFFRPPKRTASSNSQPTSPAKIARTAAKGTLKGAKGIAGEGQGTAGKAGPVETMVLDDSDDSDDADDLVVVDPGSAGHGTTRLAKVREDDGEPRPQKPAAPVAPIFAKRTPASPSTPAKPSPAAQAGSPKLTGTVKGEGKPTPTKNISIFDTTAAGASTSASASASSSSTSQPLPPSKPLDTPLFSFLPSSDVHFAAPAARLPFAFLTDALVRIGSTRSRLEIQLVLTNLLRTVIEKDPDSLVSVIYLLSNRIGPSYEKDTELGIGWQVLSKAIKETSGISSQRLKQLANQTGDPGDLAFEASKSVRLLVQPAPLDCMGVYATLLQIARLKGTGVLAQKTSLVKSLILRSRGAEVRYLVRILSSNLRIGAVRLTLLTALARAFVLARPGAPKDAGGAYGVSAEEWRVLAEGEEEERRKAEEKSVKREEADAGAAAAGSPSKAKGKGKGKAAAATSSSKPKSKPRAQKSPLELDVDARFKRAEALVRRVWARHPNFGHLVEALKESGLEELEERVGLSVGIPLEPMLGSITRSLSDIYTRLGSRPFVAEAKLDGQRGQIHVSVSPTRPAGVADGSGKFFVDDATGTRVWVRMFSRHLEDMSEKYPDIGGTILGIVRRAQEDGARTELRNFVIDCEVVAIDPQTGAFKTFQELSYRSKKDVELGDIKVRVGIFCFDLMYLNDESLLSTPFRQRRHLLHTHFSPLRPTDARFAKWELIPSCTDNDPARVREFFDECVRSKAEGIMVKLLDEVPAEIMEEGETGVKREEEDEEGEEGAGGGTAGEEDDAEDGMRFEREASASSSSSASRDKGKARAAPASPGGGTAPSKVAASKGRRKALPATYEPDKRADSWLKCKKDYLEADGVAGDSLDLVPIAAWHGSGRKAGWWSPFLLACYDEETGAYTAVTKVLSGFTDAFYKSMREKYNPDPDNPLTDTSPWPEVEAGGLSPDIWFKPSEVWEIRGADFTLSPVYPAARAQLHSARGVSVRFPRFLRVRDDKAVENATTAAQLAGMYEAQMRDAPAFRQEAKGGGEEGEGERGEEKGEDAEDE</sequence>
<protein>
    <recommendedName>
        <fullName evidence="7">ATP-dependent DNA ligase family profile domain-containing protein</fullName>
    </recommendedName>
</protein>
<comment type="caution">
    <text evidence="8">The sequence shown here is derived from an EMBL/GenBank/DDBJ whole genome shotgun (WGS) entry which is preliminary data.</text>
</comment>
<keyword evidence="3" id="KW-0235">DNA replication</keyword>
<feature type="region of interest" description="Disordered" evidence="6">
    <location>
        <begin position="1030"/>
        <end position="1062"/>
    </location>
</feature>
<feature type="region of interest" description="Disordered" evidence="6">
    <location>
        <begin position="426"/>
        <end position="486"/>
    </location>
</feature>
<dbReference type="SUPFAM" id="SSF117018">
    <property type="entry name" value="ATP-dependent DNA ligase DNA-binding domain"/>
    <property type="match status" value="1"/>
</dbReference>
<dbReference type="EMBL" id="BQKY01000001">
    <property type="protein sequence ID" value="GJN87117.1"/>
    <property type="molecule type" value="Genomic_DNA"/>
</dbReference>
<keyword evidence="4" id="KW-0547">Nucleotide-binding</keyword>
<evidence type="ECO:0000259" key="7">
    <source>
        <dbReference type="PROSITE" id="PS50160"/>
    </source>
</evidence>
<feature type="compositionally biased region" description="Low complexity" evidence="6">
    <location>
        <begin position="464"/>
        <end position="473"/>
    </location>
</feature>
<evidence type="ECO:0000256" key="2">
    <source>
        <dbReference type="ARBA" id="ARBA00022598"/>
    </source>
</evidence>
<feature type="compositionally biased region" description="Gly residues" evidence="6">
    <location>
        <begin position="51"/>
        <end position="61"/>
    </location>
</feature>
<dbReference type="GO" id="GO:0006273">
    <property type="term" value="P:lagging strand elongation"/>
    <property type="evidence" value="ECO:0007669"/>
    <property type="project" value="TreeGrafter"/>
</dbReference>
<reference evidence="8 9" key="1">
    <citation type="submission" date="2021-12" db="EMBL/GenBank/DDBJ databases">
        <title>High titer production of polyol ester of fatty acids by Rhodotorula paludigena BS15 towards product separation-free biomass refinery.</title>
        <authorList>
            <person name="Mano J."/>
            <person name="Ono H."/>
            <person name="Tanaka T."/>
            <person name="Naito K."/>
            <person name="Sushida H."/>
            <person name="Ike M."/>
            <person name="Tokuyasu K."/>
            <person name="Kitaoka M."/>
        </authorList>
    </citation>
    <scope>NUCLEOTIDE SEQUENCE [LARGE SCALE GENOMIC DNA]</scope>
    <source>
        <strain evidence="8 9">BS15</strain>
    </source>
</reference>
<dbReference type="GO" id="GO:0006281">
    <property type="term" value="P:DNA repair"/>
    <property type="evidence" value="ECO:0007669"/>
    <property type="project" value="InterPro"/>
</dbReference>
<dbReference type="InterPro" id="IPR012309">
    <property type="entry name" value="DNA_ligase_ATP-dep_C"/>
</dbReference>
<dbReference type="Gene3D" id="3.30.470.30">
    <property type="entry name" value="DNA ligase/mRNA capping enzyme"/>
    <property type="match status" value="1"/>
</dbReference>
<feature type="compositionally biased region" description="Basic and acidic residues" evidence="6">
    <location>
        <begin position="100"/>
        <end position="110"/>
    </location>
</feature>
<dbReference type="GO" id="GO:0005524">
    <property type="term" value="F:ATP binding"/>
    <property type="evidence" value="ECO:0007669"/>
    <property type="project" value="UniProtKB-KW"/>
</dbReference>
<feature type="compositionally biased region" description="Basic and acidic residues" evidence="6">
    <location>
        <begin position="1038"/>
        <end position="1054"/>
    </location>
</feature>
<dbReference type="InterPro" id="IPR012340">
    <property type="entry name" value="NA-bd_OB-fold"/>
</dbReference>
<gene>
    <name evidence="8" type="ORF">Rhopal_000062-T1</name>
</gene>
<dbReference type="Pfam" id="PF04675">
    <property type="entry name" value="DNA_ligase_A_N"/>
    <property type="match status" value="1"/>
</dbReference>
<dbReference type="GO" id="GO:0005634">
    <property type="term" value="C:nucleus"/>
    <property type="evidence" value="ECO:0007669"/>
    <property type="project" value="TreeGrafter"/>
</dbReference>
<dbReference type="Pfam" id="PF04679">
    <property type="entry name" value="DNA_ligase_A_C"/>
    <property type="match status" value="1"/>
</dbReference>
<keyword evidence="2" id="KW-0436">Ligase</keyword>
<dbReference type="Proteomes" id="UP001342314">
    <property type="component" value="Unassembled WGS sequence"/>
</dbReference>
<dbReference type="SUPFAM" id="SSF50249">
    <property type="entry name" value="Nucleic acid-binding proteins"/>
    <property type="match status" value="1"/>
</dbReference>
<feature type="compositionally biased region" description="Polar residues" evidence="6">
    <location>
        <begin position="24"/>
        <end position="33"/>
    </location>
</feature>
<accession>A0AAV5GCQ2</accession>
<feature type="region of interest" description="Disordered" evidence="6">
    <location>
        <begin position="767"/>
        <end position="855"/>
    </location>
</feature>
<dbReference type="AlphaFoldDB" id="A0AAV5GCQ2"/>
<evidence type="ECO:0000256" key="5">
    <source>
        <dbReference type="ARBA" id="ARBA00022840"/>
    </source>
</evidence>
<proteinExistence type="inferred from homology"/>
<feature type="compositionally biased region" description="Low complexity" evidence="6">
    <location>
        <begin position="126"/>
        <end position="141"/>
    </location>
</feature>
<organism evidence="8 9">
    <name type="scientific">Rhodotorula paludigena</name>
    <dbReference type="NCBI Taxonomy" id="86838"/>
    <lineage>
        <taxon>Eukaryota</taxon>
        <taxon>Fungi</taxon>
        <taxon>Dikarya</taxon>
        <taxon>Basidiomycota</taxon>
        <taxon>Pucciniomycotina</taxon>
        <taxon>Microbotryomycetes</taxon>
        <taxon>Sporidiobolales</taxon>
        <taxon>Sporidiobolaceae</taxon>
        <taxon>Rhodotorula</taxon>
    </lineage>
</organism>
<name>A0AAV5GCQ2_9BASI</name>
<evidence type="ECO:0000313" key="9">
    <source>
        <dbReference type="Proteomes" id="UP001342314"/>
    </source>
</evidence>
<dbReference type="SUPFAM" id="SSF56091">
    <property type="entry name" value="DNA ligase/mRNA capping enzyme, catalytic domain"/>
    <property type="match status" value="1"/>
</dbReference>
<feature type="compositionally biased region" description="Acidic residues" evidence="6">
    <location>
        <begin position="70"/>
        <end position="84"/>
    </location>
</feature>
<evidence type="ECO:0000256" key="4">
    <source>
        <dbReference type="ARBA" id="ARBA00022741"/>
    </source>
</evidence>
<dbReference type="GO" id="GO:0003677">
    <property type="term" value="F:DNA binding"/>
    <property type="evidence" value="ECO:0007669"/>
    <property type="project" value="InterPro"/>
</dbReference>
<dbReference type="Gene3D" id="3.30.1490.70">
    <property type="match status" value="1"/>
</dbReference>
<feature type="compositionally biased region" description="Low complexity" evidence="6">
    <location>
        <begin position="446"/>
        <end position="456"/>
    </location>
</feature>
<keyword evidence="5" id="KW-0067">ATP-binding</keyword>
<evidence type="ECO:0000256" key="6">
    <source>
        <dbReference type="SAM" id="MobiDB-lite"/>
    </source>
</evidence>
<keyword evidence="9" id="KW-1185">Reference proteome</keyword>
<dbReference type="FunFam" id="2.40.50.140:FF:000062">
    <property type="entry name" value="DNA ligase"/>
    <property type="match status" value="1"/>
</dbReference>
<dbReference type="GO" id="GO:0003910">
    <property type="term" value="F:DNA ligase (ATP) activity"/>
    <property type="evidence" value="ECO:0007669"/>
    <property type="project" value="InterPro"/>
</dbReference>
<dbReference type="InterPro" id="IPR016059">
    <property type="entry name" value="DNA_ligase_ATP-dep_CS"/>
</dbReference>
<dbReference type="PROSITE" id="PS50160">
    <property type="entry name" value="DNA_LIGASE_A3"/>
    <property type="match status" value="1"/>
</dbReference>
<dbReference type="CDD" id="cd07900">
    <property type="entry name" value="Adenylation_DNA_ligase_I_Euk"/>
    <property type="match status" value="1"/>
</dbReference>
<feature type="region of interest" description="Disordered" evidence="6">
    <location>
        <begin position="1"/>
        <end position="162"/>
    </location>
</feature>